<dbReference type="InterPro" id="IPR001296">
    <property type="entry name" value="Glyco_trans_1"/>
</dbReference>
<proteinExistence type="predicted"/>
<evidence type="ECO:0000259" key="2">
    <source>
        <dbReference type="Pfam" id="PF13439"/>
    </source>
</evidence>
<sequence length="394" mass="45734">MKIAICNVQEFNPTIGGIERVSVSLAEGLIKEGVEVLFVACRKSPYSKPYTLPAKQVLLPKTLDYCIENVQALAHILKEEKVDILLNQNSHSELYNRTCYEVKSLSGVKLISVLHFSPDMRIKGNRNLVSFKYLSLKENIINLLRDVCTRFPLRYIFMYDQCRMYKNLYLNSDRIVLLSNEFKESYIKLSGIKESSKLTAINNMLSFPYEMNNYQKKKQLLWCGRLLFSPKRPDRILLVWKKLQEQLPDWNLVIVGDGPFSNEMKQLSKKLSLQRVEFAGFANPIKYYKESSIFCLTSNHEGWGLVLTEAMQFGCVPIAFDSFESIHEIIEDGKNGFLVKPFDIDKYADKVLRLADNFKVDYVMNVMNSMERLMPENVVKLWIRLFNSEMKCQL</sequence>
<evidence type="ECO:0000313" key="3">
    <source>
        <dbReference type="EMBL" id="CUP26484.1"/>
    </source>
</evidence>
<dbReference type="PANTHER" id="PTHR12526">
    <property type="entry name" value="GLYCOSYLTRANSFERASE"/>
    <property type="match status" value="1"/>
</dbReference>
<dbReference type="PANTHER" id="PTHR12526:SF630">
    <property type="entry name" value="GLYCOSYLTRANSFERASE"/>
    <property type="match status" value="1"/>
</dbReference>
<dbReference type="Gene3D" id="3.40.50.2000">
    <property type="entry name" value="Glycogen Phosphorylase B"/>
    <property type="match status" value="2"/>
</dbReference>
<feature type="domain" description="Glycosyl transferase family 1" evidence="1">
    <location>
        <begin position="213"/>
        <end position="357"/>
    </location>
</feature>
<dbReference type="Proteomes" id="UP000095657">
    <property type="component" value="Unassembled WGS sequence"/>
</dbReference>
<protein>
    <submittedName>
        <fullName evidence="3">Glycosyl transferase family protein</fullName>
        <ecNumber evidence="3">2.4.1.52</ecNumber>
    </submittedName>
</protein>
<dbReference type="AlphaFoldDB" id="A0A174LQF6"/>
<dbReference type="RefSeq" id="WP_055171477.1">
    <property type="nucleotide sequence ID" value="NZ_CZAI01000003.1"/>
</dbReference>
<dbReference type="InterPro" id="IPR028098">
    <property type="entry name" value="Glyco_trans_4-like_N"/>
</dbReference>
<dbReference type="Pfam" id="PF00534">
    <property type="entry name" value="Glycos_transf_1"/>
    <property type="match status" value="1"/>
</dbReference>
<organism evidence="3 4">
    <name type="scientific">Bacteroides caccae</name>
    <dbReference type="NCBI Taxonomy" id="47678"/>
    <lineage>
        <taxon>Bacteria</taxon>
        <taxon>Pseudomonadati</taxon>
        <taxon>Bacteroidota</taxon>
        <taxon>Bacteroidia</taxon>
        <taxon>Bacteroidales</taxon>
        <taxon>Bacteroidaceae</taxon>
        <taxon>Bacteroides</taxon>
    </lineage>
</organism>
<reference evidence="3 4" key="1">
    <citation type="submission" date="2015-09" db="EMBL/GenBank/DDBJ databases">
        <authorList>
            <consortium name="Pathogen Informatics"/>
        </authorList>
    </citation>
    <scope>NUCLEOTIDE SEQUENCE [LARGE SCALE GENOMIC DNA]</scope>
    <source>
        <strain evidence="3 4">2789STDY5834880</strain>
    </source>
</reference>
<dbReference type="STRING" id="47678.ERS852494_01898"/>
<dbReference type="EC" id="2.4.1.52" evidence="3"/>
<name>A0A174LQF6_9BACE</name>
<accession>A0A174LQF6</accession>
<dbReference type="GO" id="GO:0047265">
    <property type="term" value="F:poly(glycerol-phosphate) alpha-glucosyltransferase activity"/>
    <property type="evidence" value="ECO:0007669"/>
    <property type="project" value="UniProtKB-EC"/>
</dbReference>
<dbReference type="SUPFAM" id="SSF53756">
    <property type="entry name" value="UDP-Glycosyltransferase/glycogen phosphorylase"/>
    <property type="match status" value="1"/>
</dbReference>
<dbReference type="Pfam" id="PF13439">
    <property type="entry name" value="Glyco_transf_4"/>
    <property type="match status" value="1"/>
</dbReference>
<keyword evidence="3" id="KW-0808">Transferase</keyword>
<evidence type="ECO:0000259" key="1">
    <source>
        <dbReference type="Pfam" id="PF00534"/>
    </source>
</evidence>
<dbReference type="EMBL" id="CZAI01000003">
    <property type="protein sequence ID" value="CUP26484.1"/>
    <property type="molecule type" value="Genomic_DNA"/>
</dbReference>
<feature type="domain" description="Glycosyltransferase subfamily 4-like N-terminal" evidence="2">
    <location>
        <begin position="15"/>
        <end position="203"/>
    </location>
</feature>
<evidence type="ECO:0000313" key="4">
    <source>
        <dbReference type="Proteomes" id="UP000095657"/>
    </source>
</evidence>
<keyword evidence="3" id="KW-0328">Glycosyltransferase</keyword>
<gene>
    <name evidence="3" type="primary">tagE_3</name>
    <name evidence="3" type="ORF">ERS852494_01898</name>
</gene>